<dbReference type="EMBL" id="JALLPJ020001329">
    <property type="protein sequence ID" value="KAL3769620.1"/>
    <property type="molecule type" value="Genomic_DNA"/>
</dbReference>
<dbReference type="Proteomes" id="UP001530400">
    <property type="component" value="Unassembled WGS sequence"/>
</dbReference>
<organism evidence="1 2">
    <name type="scientific">Cyclotella atomus</name>
    <dbReference type="NCBI Taxonomy" id="382360"/>
    <lineage>
        <taxon>Eukaryota</taxon>
        <taxon>Sar</taxon>
        <taxon>Stramenopiles</taxon>
        <taxon>Ochrophyta</taxon>
        <taxon>Bacillariophyta</taxon>
        <taxon>Coscinodiscophyceae</taxon>
        <taxon>Thalassiosirophycidae</taxon>
        <taxon>Stephanodiscales</taxon>
        <taxon>Stephanodiscaceae</taxon>
        <taxon>Cyclotella</taxon>
    </lineage>
</organism>
<accession>A0ABD3NA91</accession>
<name>A0ABD3NA91_9STRA</name>
<dbReference type="InterPro" id="IPR053159">
    <property type="entry name" value="Hybrid_Histidine_Kinase"/>
</dbReference>
<reference evidence="1 2" key="1">
    <citation type="submission" date="2024-10" db="EMBL/GenBank/DDBJ databases">
        <title>Updated reference genomes for cyclostephanoid diatoms.</title>
        <authorList>
            <person name="Roberts W.R."/>
            <person name="Alverson A.J."/>
        </authorList>
    </citation>
    <scope>NUCLEOTIDE SEQUENCE [LARGE SCALE GENOMIC DNA]</scope>
    <source>
        <strain evidence="1 2">AJA010-31</strain>
    </source>
</reference>
<evidence type="ECO:0000313" key="1">
    <source>
        <dbReference type="EMBL" id="KAL3769620.1"/>
    </source>
</evidence>
<evidence type="ECO:0000313" key="2">
    <source>
        <dbReference type="Proteomes" id="UP001530400"/>
    </source>
</evidence>
<dbReference type="PANTHER" id="PTHR43642">
    <property type="entry name" value="HYBRID SIGNAL TRANSDUCTION HISTIDINE KINASE G"/>
    <property type="match status" value="1"/>
</dbReference>
<comment type="caution">
    <text evidence="1">The sequence shown here is derived from an EMBL/GenBank/DDBJ whole genome shotgun (WGS) entry which is preliminary data.</text>
</comment>
<gene>
    <name evidence="1" type="ORF">ACHAWO_011566</name>
</gene>
<keyword evidence="2" id="KW-1185">Reference proteome</keyword>
<dbReference type="PANTHER" id="PTHR43642:SF1">
    <property type="entry name" value="HYBRID SIGNAL TRANSDUCTION HISTIDINE KINASE G"/>
    <property type="match status" value="1"/>
</dbReference>
<dbReference type="AlphaFoldDB" id="A0ABD3NA91"/>
<sequence>MKQAKPFSAIATAFDSFMDVLVRSTHESLWAKVIIDKLQEALGEDGHSDLTTIVKPALSSFMILKMVQITVAKGLCPASPFGFACFGSFIAKMGNIAAGHRFVLLAKSLLNKAANELRAQSEAASLRVGDVHTACLSKLQYCIGLLWVGSNLHVLQEKIAAAELFITRHENKTWLVLLYNAQRSVNILVGNERHTLAFNELLERRDAVLNVRQKMMLSFHNLYLSLVYDSDNLKERCEAFFSTKKTSSFLIYGYVIQVFISGLSASKIFRQTGDAVLADRAKMCIEQMRNWGESRGAVELQTKGLHLYAGCGLYIDSRSNHTFLLCLLLMQAEDNYSNGNLQSARYFYSSAISCAKQHRFLNDESLVSNDDLNCH</sequence>
<protein>
    <submittedName>
        <fullName evidence="1">Uncharacterized protein</fullName>
    </submittedName>
</protein>
<proteinExistence type="predicted"/>